<sequence>MLKAWIYGRHNVGDKAILATVQKALTIESEHLGERVDLSRIKPEEGNLIIVINNSLFNADLDKICAYIKKDLTKPLVVIRKIKTFGAILFEDNLAVKEVVTNKIYIFSGIFYVPKEDLKRTISETLKNIDKTRLRTFFLDTWRRR</sequence>
<gene>
    <name evidence="1" type="ORF">LCGC14_0306120</name>
</gene>
<evidence type="ECO:0000313" key="1">
    <source>
        <dbReference type="EMBL" id="KKN82788.1"/>
    </source>
</evidence>
<dbReference type="EMBL" id="LAZR01000195">
    <property type="protein sequence ID" value="KKN82788.1"/>
    <property type="molecule type" value="Genomic_DNA"/>
</dbReference>
<protein>
    <submittedName>
        <fullName evidence="1">Uncharacterized protein</fullName>
    </submittedName>
</protein>
<accession>A0A0F9WV64</accession>
<organism evidence="1">
    <name type="scientific">marine sediment metagenome</name>
    <dbReference type="NCBI Taxonomy" id="412755"/>
    <lineage>
        <taxon>unclassified sequences</taxon>
        <taxon>metagenomes</taxon>
        <taxon>ecological metagenomes</taxon>
    </lineage>
</organism>
<reference evidence="1" key="1">
    <citation type="journal article" date="2015" name="Nature">
        <title>Complex archaea that bridge the gap between prokaryotes and eukaryotes.</title>
        <authorList>
            <person name="Spang A."/>
            <person name="Saw J.H."/>
            <person name="Jorgensen S.L."/>
            <person name="Zaremba-Niedzwiedzka K."/>
            <person name="Martijn J."/>
            <person name="Lind A.E."/>
            <person name="van Eijk R."/>
            <person name="Schleper C."/>
            <person name="Guy L."/>
            <person name="Ettema T.J."/>
        </authorList>
    </citation>
    <scope>NUCLEOTIDE SEQUENCE</scope>
</reference>
<comment type="caution">
    <text evidence="1">The sequence shown here is derived from an EMBL/GenBank/DDBJ whole genome shotgun (WGS) entry which is preliminary data.</text>
</comment>
<dbReference type="AlphaFoldDB" id="A0A0F9WV64"/>
<proteinExistence type="predicted"/>
<name>A0A0F9WV64_9ZZZZ</name>